<dbReference type="EC" id="3.5.3.18" evidence="1"/>
<organism evidence="1">
    <name type="scientific">hydrothermal vent metagenome</name>
    <dbReference type="NCBI Taxonomy" id="652676"/>
    <lineage>
        <taxon>unclassified sequences</taxon>
        <taxon>metagenomes</taxon>
        <taxon>ecological metagenomes</taxon>
    </lineage>
</organism>
<sequence>MTTTCHSEYLKLQSVYIKPVKNAFISNIYLKKQWHKLNYLSQPDFDRAVNEYELFENCLISNGIEIHHFPFDDSVTIDSIYCRDAAIATDFGMILCNMGKLDRINEPLSQKQVFIENDIPILGEIKIPGTLEGGDVAWLDENTLAVGHTYRTNEEGIAQLKRLLEPHGIEVIVAELPHYKGQQDVFHLMSILSPVDKDLAVVYSPLMPIKFRNELLKRGFEFIEVPDDEFESMGCNVLAVSPRQCIMVEGNPVTKKRLEDAGCDVKTYKGNEISVKGGGGPTCLTRPLIRTQ</sequence>
<dbReference type="AlphaFoldDB" id="A0A3B0R1E7"/>
<dbReference type="GO" id="GO:0016990">
    <property type="term" value="F:arginine deiminase activity"/>
    <property type="evidence" value="ECO:0007669"/>
    <property type="project" value="TreeGrafter"/>
</dbReference>
<accession>A0A3B0R1E7</accession>
<dbReference type="Pfam" id="PF19420">
    <property type="entry name" value="DDAH_eukar"/>
    <property type="match status" value="1"/>
</dbReference>
<dbReference type="GO" id="GO:0019546">
    <property type="term" value="P:L-arginine deiminase pathway"/>
    <property type="evidence" value="ECO:0007669"/>
    <property type="project" value="TreeGrafter"/>
</dbReference>
<name>A0A3B0R1E7_9ZZZZ</name>
<protein>
    <submittedName>
        <fullName evidence="1">NG,NG-dimethylarginine dimethylaminohydrolase 1</fullName>
        <ecNumber evidence="1">3.5.3.18</ecNumber>
    </submittedName>
</protein>
<gene>
    <name evidence="1" type="ORF">MNBD_BACTEROID02-1639</name>
</gene>
<dbReference type="Gene3D" id="3.75.10.10">
    <property type="entry name" value="L-arginine/glycine Amidinotransferase, Chain A"/>
    <property type="match status" value="1"/>
</dbReference>
<reference evidence="1" key="1">
    <citation type="submission" date="2018-06" db="EMBL/GenBank/DDBJ databases">
        <authorList>
            <person name="Zhirakovskaya E."/>
        </authorList>
    </citation>
    <scope>NUCLEOTIDE SEQUENCE</scope>
</reference>
<proteinExistence type="predicted"/>
<dbReference type="PANTHER" id="PTHR47271">
    <property type="entry name" value="ARGININE DEIMINASE"/>
    <property type="match status" value="1"/>
</dbReference>
<dbReference type="EMBL" id="UOEB01000302">
    <property type="protein sequence ID" value="VAV86159.1"/>
    <property type="molecule type" value="Genomic_DNA"/>
</dbReference>
<keyword evidence="1" id="KW-0378">Hydrolase</keyword>
<dbReference type="SUPFAM" id="SSF55909">
    <property type="entry name" value="Pentein"/>
    <property type="match status" value="1"/>
</dbReference>
<dbReference type="PANTHER" id="PTHR47271:SF2">
    <property type="entry name" value="ARGININE DEIMINASE"/>
    <property type="match status" value="1"/>
</dbReference>
<dbReference type="GO" id="GO:0016403">
    <property type="term" value="F:dimethylargininase activity"/>
    <property type="evidence" value="ECO:0007669"/>
    <property type="project" value="UniProtKB-EC"/>
</dbReference>
<evidence type="ECO:0000313" key="1">
    <source>
        <dbReference type="EMBL" id="VAV86159.1"/>
    </source>
</evidence>